<evidence type="ECO:0000313" key="1">
    <source>
        <dbReference type="EMBL" id="SDR25537.1"/>
    </source>
</evidence>
<dbReference type="EMBL" id="FNLC01000003">
    <property type="protein sequence ID" value="SDR25537.1"/>
    <property type="molecule type" value="Genomic_DNA"/>
</dbReference>
<accession>A0A1H1HJG0</accession>
<dbReference type="AlphaFoldDB" id="A0A1H1HJG0"/>
<evidence type="ECO:0000313" key="2">
    <source>
        <dbReference type="Proteomes" id="UP000198848"/>
    </source>
</evidence>
<keyword evidence="2" id="KW-1185">Reference proteome</keyword>
<gene>
    <name evidence="1" type="ORF">SAMN04489842_2806</name>
</gene>
<proteinExistence type="predicted"/>
<sequence>MWELVVTLELDLSMPAFVYDEPENYEGLTDPLNTP</sequence>
<dbReference type="Proteomes" id="UP000198848">
    <property type="component" value="Unassembled WGS sequence"/>
</dbReference>
<organism evidence="1 2">
    <name type="scientific">Natronobacterium texcoconense</name>
    <dbReference type="NCBI Taxonomy" id="1095778"/>
    <lineage>
        <taxon>Archaea</taxon>
        <taxon>Methanobacteriati</taxon>
        <taxon>Methanobacteriota</taxon>
        <taxon>Stenosarchaea group</taxon>
        <taxon>Halobacteria</taxon>
        <taxon>Halobacteriales</taxon>
        <taxon>Natrialbaceae</taxon>
        <taxon>Natronobacterium</taxon>
    </lineage>
</organism>
<protein>
    <submittedName>
        <fullName evidence="1">Uncharacterized protein</fullName>
    </submittedName>
</protein>
<name>A0A1H1HJG0_NATTX</name>
<reference evidence="2" key="1">
    <citation type="submission" date="2016-10" db="EMBL/GenBank/DDBJ databases">
        <authorList>
            <person name="Varghese N."/>
            <person name="Submissions S."/>
        </authorList>
    </citation>
    <scope>NUCLEOTIDE SEQUENCE [LARGE SCALE GENOMIC DNA]</scope>
    <source>
        <strain evidence="2">DSM 24767</strain>
    </source>
</reference>